<feature type="transmembrane region" description="Helical" evidence="8">
    <location>
        <begin position="57"/>
        <end position="80"/>
    </location>
</feature>
<proteinExistence type="inferred from homology"/>
<dbReference type="InterPro" id="IPR000515">
    <property type="entry name" value="MetI-like"/>
</dbReference>
<keyword evidence="2 8" id="KW-0813">Transport</keyword>
<evidence type="ECO:0000313" key="10">
    <source>
        <dbReference type="Proteomes" id="UP000188246"/>
    </source>
</evidence>
<dbReference type="CDD" id="cd06261">
    <property type="entry name" value="TM_PBP2"/>
    <property type="match status" value="1"/>
</dbReference>
<feature type="transmembrane region" description="Helical" evidence="8">
    <location>
        <begin position="23"/>
        <end position="45"/>
    </location>
</feature>
<comment type="subcellular location">
    <subcellularLocation>
        <location evidence="1 8">Cell membrane</location>
        <topology evidence="1 8">Multi-pass membrane protein</topology>
    </subcellularLocation>
</comment>
<dbReference type="InterPro" id="IPR010065">
    <property type="entry name" value="AA_ABC_transptr_permease_3TM"/>
</dbReference>
<evidence type="ECO:0000256" key="2">
    <source>
        <dbReference type="ARBA" id="ARBA00022448"/>
    </source>
</evidence>
<comment type="similarity">
    <text evidence="8">Belongs to the binding-protein-dependent transport system permease family.</text>
</comment>
<evidence type="ECO:0000256" key="7">
    <source>
        <dbReference type="ARBA" id="ARBA00023136"/>
    </source>
</evidence>
<dbReference type="Proteomes" id="UP000188246">
    <property type="component" value="Chromosome"/>
</dbReference>
<organism evidence="9 10">
    <name type="scientific">Vagococcus penaei</name>
    <dbReference type="NCBI Taxonomy" id="633807"/>
    <lineage>
        <taxon>Bacteria</taxon>
        <taxon>Bacillati</taxon>
        <taxon>Bacillota</taxon>
        <taxon>Bacilli</taxon>
        <taxon>Lactobacillales</taxon>
        <taxon>Enterococcaceae</taxon>
        <taxon>Vagococcus</taxon>
    </lineage>
</organism>
<keyword evidence="5" id="KW-0029">Amino-acid transport</keyword>
<dbReference type="GO" id="GO:0006865">
    <property type="term" value="P:amino acid transport"/>
    <property type="evidence" value="ECO:0007669"/>
    <property type="project" value="UniProtKB-KW"/>
</dbReference>
<dbReference type="GO" id="GO:0022857">
    <property type="term" value="F:transmembrane transporter activity"/>
    <property type="evidence" value="ECO:0007669"/>
    <property type="project" value="InterPro"/>
</dbReference>
<dbReference type="PANTHER" id="PTHR30614:SF0">
    <property type="entry name" value="L-CYSTINE TRANSPORT SYSTEM PERMEASE PROTEIN TCYL"/>
    <property type="match status" value="1"/>
</dbReference>
<dbReference type="NCBIfam" id="TIGR01726">
    <property type="entry name" value="HEQRo_perm_3TM"/>
    <property type="match status" value="1"/>
</dbReference>
<feature type="transmembrane region" description="Helical" evidence="8">
    <location>
        <begin position="145"/>
        <end position="167"/>
    </location>
</feature>
<dbReference type="PANTHER" id="PTHR30614">
    <property type="entry name" value="MEMBRANE COMPONENT OF AMINO ACID ABC TRANSPORTER"/>
    <property type="match status" value="1"/>
</dbReference>
<feature type="transmembrane region" description="Helical" evidence="8">
    <location>
        <begin position="86"/>
        <end position="108"/>
    </location>
</feature>
<dbReference type="GO" id="GO:0043190">
    <property type="term" value="C:ATP-binding cassette (ABC) transporter complex"/>
    <property type="evidence" value="ECO:0007669"/>
    <property type="project" value="InterPro"/>
</dbReference>
<dbReference type="PROSITE" id="PS50928">
    <property type="entry name" value="ABC_TM1"/>
    <property type="match status" value="1"/>
</dbReference>
<feature type="transmembrane region" description="Helical" evidence="8">
    <location>
        <begin position="187"/>
        <end position="207"/>
    </location>
</feature>
<evidence type="ECO:0000313" key="9">
    <source>
        <dbReference type="EMBL" id="AQP54757.1"/>
    </source>
</evidence>
<dbReference type="InterPro" id="IPR035906">
    <property type="entry name" value="MetI-like_sf"/>
</dbReference>
<dbReference type="SUPFAM" id="SSF161098">
    <property type="entry name" value="MetI-like"/>
    <property type="match status" value="1"/>
</dbReference>
<reference evidence="9 10" key="1">
    <citation type="journal article" date="2010" name="Int. J. Syst. Evol. Microbiol.">
        <title>Vagococcus penaei sp. nov., isolated from spoilage microbiota of cooked shrimp (Penaeus vannamei).</title>
        <authorList>
            <person name="Jaffres E."/>
            <person name="Prevost H."/>
            <person name="Rossero A."/>
            <person name="Joffraud J.J."/>
            <person name="Dousset X."/>
        </authorList>
    </citation>
    <scope>NUCLEOTIDE SEQUENCE [LARGE SCALE GENOMIC DNA]</scope>
    <source>
        <strain evidence="9 10">CD276</strain>
    </source>
</reference>
<keyword evidence="4 8" id="KW-0812">Transmembrane</keyword>
<dbReference type="STRING" id="633807.BW732_01550"/>
<dbReference type="AlphaFoldDB" id="A0A1Q2D8S6"/>
<evidence type="ECO:0000256" key="8">
    <source>
        <dbReference type="RuleBase" id="RU363032"/>
    </source>
</evidence>
<keyword evidence="7 8" id="KW-0472">Membrane</keyword>
<dbReference type="KEGG" id="vpi:BW732_01550"/>
<evidence type="ECO:0000256" key="3">
    <source>
        <dbReference type="ARBA" id="ARBA00022475"/>
    </source>
</evidence>
<gene>
    <name evidence="9" type="ORF">BW732_01550</name>
</gene>
<evidence type="ECO:0000256" key="5">
    <source>
        <dbReference type="ARBA" id="ARBA00022970"/>
    </source>
</evidence>
<evidence type="ECO:0000256" key="1">
    <source>
        <dbReference type="ARBA" id="ARBA00004651"/>
    </source>
</evidence>
<keyword evidence="6 8" id="KW-1133">Transmembrane helix</keyword>
<dbReference type="InterPro" id="IPR043429">
    <property type="entry name" value="ArtM/GltK/GlnP/TcyL/YhdX-like"/>
</dbReference>
<keyword evidence="10" id="KW-1185">Reference proteome</keyword>
<dbReference type="Pfam" id="PF00528">
    <property type="entry name" value="BPD_transp_1"/>
    <property type="match status" value="1"/>
</dbReference>
<dbReference type="EMBL" id="CP019609">
    <property type="protein sequence ID" value="AQP54757.1"/>
    <property type="molecule type" value="Genomic_DNA"/>
</dbReference>
<dbReference type="Gene3D" id="1.10.3720.10">
    <property type="entry name" value="MetI-like"/>
    <property type="match status" value="1"/>
</dbReference>
<accession>A0A1Q2D8S6</accession>
<keyword evidence="3" id="KW-1003">Cell membrane</keyword>
<evidence type="ECO:0000256" key="6">
    <source>
        <dbReference type="ARBA" id="ARBA00022989"/>
    </source>
</evidence>
<name>A0A1Q2D8S6_9ENTE</name>
<protein>
    <submittedName>
        <fullName evidence="9">Amino acid ABC transporter permease</fullName>
    </submittedName>
</protein>
<dbReference type="OrthoDB" id="9787841at2"/>
<sequence length="222" mass="24955">MTYIPTLDMTLFFESIPFVLQGLPYTILISLLSFLFGNIIGLILTTLSMVKIKPLTLLIRFYISFLRGTPGIVLLFILYFGLPIQLHPVVAAIICFSLSSSAFLVEIYRGAIYGVDKGQWEAATALGLPFLKIMQKIILPQAMRLAIPSLGNVAVDILKGSSLAAMITVPDIFQKAKIVGGREFDFLTMYLLVACIYWILCLLINFIQQRLEKRFNQFYQQA</sequence>
<evidence type="ECO:0000256" key="4">
    <source>
        <dbReference type="ARBA" id="ARBA00022692"/>
    </source>
</evidence>